<evidence type="ECO:0000313" key="3">
    <source>
        <dbReference type="Proteomes" id="UP000001194"/>
    </source>
</evidence>
<dbReference type="RefSeq" id="XP_001884402.1">
    <property type="nucleotide sequence ID" value="XM_001884367.1"/>
</dbReference>
<organism evidence="3">
    <name type="scientific">Laccaria bicolor (strain S238N-H82 / ATCC MYA-4686)</name>
    <name type="common">Bicoloured deceiver</name>
    <name type="synonym">Laccaria laccata var. bicolor</name>
    <dbReference type="NCBI Taxonomy" id="486041"/>
    <lineage>
        <taxon>Eukaryota</taxon>
        <taxon>Fungi</taxon>
        <taxon>Dikarya</taxon>
        <taxon>Basidiomycota</taxon>
        <taxon>Agaricomycotina</taxon>
        <taxon>Agaricomycetes</taxon>
        <taxon>Agaricomycetidae</taxon>
        <taxon>Agaricales</taxon>
        <taxon>Agaricineae</taxon>
        <taxon>Hydnangiaceae</taxon>
        <taxon>Laccaria</taxon>
    </lineage>
</organism>
<dbReference type="KEGG" id="lbc:LACBIDRAFT_294921"/>
<reference evidence="2 3" key="1">
    <citation type="journal article" date="2008" name="Nature">
        <title>The genome of Laccaria bicolor provides insights into mycorrhizal symbiosis.</title>
        <authorList>
            <person name="Martin F."/>
            <person name="Aerts A."/>
            <person name="Ahren D."/>
            <person name="Brun A."/>
            <person name="Danchin E.G.J."/>
            <person name="Duchaussoy F."/>
            <person name="Gibon J."/>
            <person name="Kohler A."/>
            <person name="Lindquist E."/>
            <person name="Pereda V."/>
            <person name="Salamov A."/>
            <person name="Shapiro H.J."/>
            <person name="Wuyts J."/>
            <person name="Blaudez D."/>
            <person name="Buee M."/>
            <person name="Brokstein P."/>
            <person name="Canbaeck B."/>
            <person name="Cohen D."/>
            <person name="Courty P.E."/>
            <person name="Coutinho P.M."/>
            <person name="Delaruelle C."/>
            <person name="Detter J.C."/>
            <person name="Deveau A."/>
            <person name="DiFazio S."/>
            <person name="Duplessis S."/>
            <person name="Fraissinet-Tachet L."/>
            <person name="Lucic E."/>
            <person name="Frey-Klett P."/>
            <person name="Fourrey C."/>
            <person name="Feussner I."/>
            <person name="Gay G."/>
            <person name="Grimwood J."/>
            <person name="Hoegger P.J."/>
            <person name="Jain P."/>
            <person name="Kilaru S."/>
            <person name="Labbe J."/>
            <person name="Lin Y.C."/>
            <person name="Legue V."/>
            <person name="Le Tacon F."/>
            <person name="Marmeisse R."/>
            <person name="Melayah D."/>
            <person name="Montanini B."/>
            <person name="Muratet M."/>
            <person name="Nehls U."/>
            <person name="Niculita-Hirzel H."/>
            <person name="Oudot-Le Secq M.P."/>
            <person name="Peter M."/>
            <person name="Quesneville H."/>
            <person name="Rajashekar B."/>
            <person name="Reich M."/>
            <person name="Rouhier N."/>
            <person name="Schmutz J."/>
            <person name="Yin T."/>
            <person name="Chalot M."/>
            <person name="Henrissat B."/>
            <person name="Kuees U."/>
            <person name="Lucas S."/>
            <person name="Van de Peer Y."/>
            <person name="Podila G.K."/>
            <person name="Polle A."/>
            <person name="Pukkila P.J."/>
            <person name="Richardson P.M."/>
            <person name="Rouze P."/>
            <person name="Sanders I.R."/>
            <person name="Stajich J.E."/>
            <person name="Tunlid A."/>
            <person name="Tuskan G."/>
            <person name="Grigoriev I.V."/>
        </authorList>
    </citation>
    <scope>NUCLEOTIDE SEQUENCE [LARGE SCALE GENOMIC DNA]</scope>
    <source>
        <strain evidence="3">S238N-H82 / ATCC MYA-4686</strain>
    </source>
</reference>
<proteinExistence type="predicted"/>
<dbReference type="Proteomes" id="UP000001194">
    <property type="component" value="Unassembled WGS sequence"/>
</dbReference>
<keyword evidence="3" id="KW-1185">Reference proteome</keyword>
<keyword evidence="1" id="KW-1133">Transmembrane helix</keyword>
<keyword evidence="1" id="KW-0812">Transmembrane</keyword>
<evidence type="ECO:0000313" key="2">
    <source>
        <dbReference type="EMBL" id="EDR05012.1"/>
    </source>
</evidence>
<dbReference type="InParanoid" id="B0DK61"/>
<evidence type="ECO:0000256" key="1">
    <source>
        <dbReference type="SAM" id="Phobius"/>
    </source>
</evidence>
<dbReference type="STRING" id="486041.B0DK61"/>
<keyword evidence="1" id="KW-0472">Membrane</keyword>
<protein>
    <submittedName>
        <fullName evidence="2">Predicted protein</fullName>
    </submittedName>
</protein>
<dbReference type="GeneID" id="6079924"/>
<sequence>MQCIWRRCTKHTLHALPAHGKALQSTFSCGFSALSTSFDLNPSTSPSLSPTPSIPTSNSSSQSLTPAQISLAASQAVRLSIANNDLSDAFLIVNSIRHARLGDRWTSSLGIRDLKRFKASAIPFDSNVSPRLSSHALLHGLIRIGLSKKAGNLAQQMMKSCIRIRTKTLEAVFQAITHPSPTIGNITSPLLLKSSLEDSDILTLKPTMTNHHGTKFALRLLDLARQRRQKRTNNMFRTLMTLCVINGEIIIASLLFGIMVRDWQARMVQSSIKLDPSSPGPIATTQNGLGVPKWYDSEAEFPSESCLHPMLDAIDQTLSSDATDESSRLNIRAALQALANIAALLDEKRIPFQSISPIIRSLSACPRTARATRDKVKVWVPDKAGQPEQVKAYSYFHDVLHRLIHKLPERNHLHPLSSPERSMLPAMDRYGYNSLLQYALRHRRSGKLADKILRHMTDERVPPLKPDQATATILLRNGTLLHRSEIVDKALNLMSDGQNATRMDTIRTAVERGDSHTITSTITHLTSTGRPNVVVDLLPIIFPGLLLPPDQAVQDGEFADPAKRKMVRYSKQLKHAVKLGPYVFTSILNALQKTGRTGFAERVWKLAQDAEEASWKVVLDPDAKFTPWCLPIHAYTIMIKLYAAEANPRSISNNLDTSKARHARQGVIGWGQPHPLVPRTSNLREVLGRDQGLAVYRSAQTAAQRIPEDLIIKRSLQPPEPDAHFFNAILDIVGRHSHMRPRRPRVNPAFVKHQVKKAKLNYAHRGALSKVWDPTLLEVGKDMIQAGFAIPLGFQHLFVGRLPSCVEESPLKIKTFPYAFPLKMQQGRSLYRIPTRKTKSHGLGLG</sequence>
<dbReference type="EMBL" id="DS547115">
    <property type="protein sequence ID" value="EDR05012.1"/>
    <property type="molecule type" value="Genomic_DNA"/>
</dbReference>
<dbReference type="HOGENOM" id="CLU_017726_0_0_1"/>
<accession>B0DK61</accession>
<dbReference type="OrthoDB" id="2554293at2759"/>
<feature type="transmembrane region" description="Helical" evidence="1">
    <location>
        <begin position="235"/>
        <end position="260"/>
    </location>
</feature>
<dbReference type="AlphaFoldDB" id="B0DK61"/>
<gene>
    <name evidence="2" type="ORF">LACBIDRAFT_294921</name>
</gene>
<name>B0DK61_LACBS</name>